<reference evidence="8" key="1">
    <citation type="journal article" date="2019" name="Int. J. Syst. Evol. Microbiol.">
        <title>The Global Catalogue of Microorganisms (GCM) 10K type strain sequencing project: providing services to taxonomists for standard genome sequencing and annotation.</title>
        <authorList>
            <consortium name="The Broad Institute Genomics Platform"/>
            <consortium name="The Broad Institute Genome Sequencing Center for Infectious Disease"/>
            <person name="Wu L."/>
            <person name="Ma J."/>
        </authorList>
    </citation>
    <scope>NUCLEOTIDE SEQUENCE [LARGE SCALE GENOMIC DNA]</scope>
    <source>
        <strain evidence="8">CCUG 53903</strain>
    </source>
</reference>
<dbReference type="SUPFAM" id="SSF55781">
    <property type="entry name" value="GAF domain-like"/>
    <property type="match status" value="1"/>
</dbReference>
<dbReference type="InterPro" id="IPR050707">
    <property type="entry name" value="HTH_MetabolicPath_Reg"/>
</dbReference>
<dbReference type="InterPro" id="IPR036388">
    <property type="entry name" value="WH-like_DNA-bd_sf"/>
</dbReference>
<keyword evidence="1" id="KW-0805">Transcription regulation</keyword>
<protein>
    <submittedName>
        <fullName evidence="7">IclR family transcriptional regulator</fullName>
    </submittedName>
</protein>
<evidence type="ECO:0000256" key="3">
    <source>
        <dbReference type="ARBA" id="ARBA00023163"/>
    </source>
</evidence>
<dbReference type="SMART" id="SM00346">
    <property type="entry name" value="HTH_ICLR"/>
    <property type="match status" value="1"/>
</dbReference>
<dbReference type="Gene3D" id="3.30.450.40">
    <property type="match status" value="2"/>
</dbReference>
<keyword evidence="2" id="KW-0238">DNA-binding</keyword>
<evidence type="ECO:0000256" key="4">
    <source>
        <dbReference type="SAM" id="MobiDB-lite"/>
    </source>
</evidence>
<dbReference type="Gene3D" id="1.10.10.10">
    <property type="entry name" value="Winged helix-like DNA-binding domain superfamily/Winged helix DNA-binding domain"/>
    <property type="match status" value="1"/>
</dbReference>
<dbReference type="PROSITE" id="PS51077">
    <property type="entry name" value="HTH_ICLR"/>
    <property type="match status" value="1"/>
</dbReference>
<feature type="domain" description="IclR-ED" evidence="6">
    <location>
        <begin position="77"/>
        <end position="238"/>
    </location>
</feature>
<sequence length="238" mass="24706">MPRAAGSADQSGQASTQPQSQTLDRGLRMLEVLAEAGRALSIAELAEALSVHRSIAYRILRTLEDHRLVRRNAQGACELDVGLAALARGVSGDLQSAALPELAEVANELGMTAFLVVPDAQDCVTLVSVEPRHSVAAVAQRPGTRHPLDRGAPGLALLAGGPARPGERPDVTEARRRGYTRTTGEVIPGLAAVATPVISGTRGTVAAVAVVFLPGEIDEPHTAAHLQQAARAIAAELP</sequence>
<feature type="domain" description="HTH iclR-type" evidence="5">
    <location>
        <begin position="20"/>
        <end position="83"/>
    </location>
</feature>
<accession>A0ABW1D978</accession>
<evidence type="ECO:0000256" key="2">
    <source>
        <dbReference type="ARBA" id="ARBA00023125"/>
    </source>
</evidence>
<dbReference type="PANTHER" id="PTHR30136:SF24">
    <property type="entry name" value="HTH-TYPE TRANSCRIPTIONAL REPRESSOR ALLR"/>
    <property type="match status" value="1"/>
</dbReference>
<name>A0ABW1D978_9ACTN</name>
<evidence type="ECO:0000313" key="7">
    <source>
        <dbReference type="EMBL" id="MFC5833939.1"/>
    </source>
</evidence>
<evidence type="ECO:0000256" key="1">
    <source>
        <dbReference type="ARBA" id="ARBA00023015"/>
    </source>
</evidence>
<dbReference type="PANTHER" id="PTHR30136">
    <property type="entry name" value="HELIX-TURN-HELIX TRANSCRIPTIONAL REGULATOR, ICLR FAMILY"/>
    <property type="match status" value="1"/>
</dbReference>
<feature type="compositionally biased region" description="Low complexity" evidence="4">
    <location>
        <begin position="1"/>
        <end position="15"/>
    </location>
</feature>
<dbReference type="Proteomes" id="UP001596058">
    <property type="component" value="Unassembled WGS sequence"/>
</dbReference>
<dbReference type="InterPro" id="IPR005471">
    <property type="entry name" value="Tscrpt_reg_IclR_N"/>
</dbReference>
<keyword evidence="8" id="KW-1185">Reference proteome</keyword>
<keyword evidence="3" id="KW-0804">Transcription</keyword>
<dbReference type="InterPro" id="IPR029016">
    <property type="entry name" value="GAF-like_dom_sf"/>
</dbReference>
<evidence type="ECO:0000313" key="8">
    <source>
        <dbReference type="Proteomes" id="UP001596058"/>
    </source>
</evidence>
<dbReference type="SUPFAM" id="SSF46785">
    <property type="entry name" value="Winged helix' DNA-binding domain"/>
    <property type="match status" value="1"/>
</dbReference>
<evidence type="ECO:0000259" key="5">
    <source>
        <dbReference type="PROSITE" id="PS51077"/>
    </source>
</evidence>
<dbReference type="RefSeq" id="WP_379523359.1">
    <property type="nucleotide sequence ID" value="NZ_JBHSPA010000101.1"/>
</dbReference>
<dbReference type="PROSITE" id="PS51078">
    <property type="entry name" value="ICLR_ED"/>
    <property type="match status" value="1"/>
</dbReference>
<gene>
    <name evidence="7" type="ORF">ACFPZ3_59705</name>
</gene>
<dbReference type="InterPro" id="IPR036390">
    <property type="entry name" value="WH_DNA-bd_sf"/>
</dbReference>
<feature type="region of interest" description="Disordered" evidence="4">
    <location>
        <begin position="1"/>
        <end position="22"/>
    </location>
</feature>
<dbReference type="Pfam" id="PF09339">
    <property type="entry name" value="HTH_IclR"/>
    <property type="match status" value="1"/>
</dbReference>
<dbReference type="EMBL" id="JBHSPA010000101">
    <property type="protein sequence ID" value="MFC5833939.1"/>
    <property type="molecule type" value="Genomic_DNA"/>
</dbReference>
<comment type="caution">
    <text evidence="7">The sequence shown here is derived from an EMBL/GenBank/DDBJ whole genome shotgun (WGS) entry which is preliminary data.</text>
</comment>
<evidence type="ECO:0000259" key="6">
    <source>
        <dbReference type="PROSITE" id="PS51078"/>
    </source>
</evidence>
<dbReference type="InterPro" id="IPR014757">
    <property type="entry name" value="Tscrpt_reg_IclR_C"/>
</dbReference>
<proteinExistence type="predicted"/>
<organism evidence="7 8">
    <name type="scientific">Nonomuraea insulae</name>
    <dbReference type="NCBI Taxonomy" id="1616787"/>
    <lineage>
        <taxon>Bacteria</taxon>
        <taxon>Bacillati</taxon>
        <taxon>Actinomycetota</taxon>
        <taxon>Actinomycetes</taxon>
        <taxon>Streptosporangiales</taxon>
        <taxon>Streptosporangiaceae</taxon>
        <taxon>Nonomuraea</taxon>
    </lineage>
</organism>